<dbReference type="InterPro" id="IPR011990">
    <property type="entry name" value="TPR-like_helical_dom_sf"/>
</dbReference>
<dbReference type="PANTHER" id="PTHR24015:SF1795">
    <property type="entry name" value="PPR CONTAINING PLANT-LIKE PROTEIN"/>
    <property type="match status" value="1"/>
</dbReference>
<dbReference type="PANTHER" id="PTHR24015">
    <property type="entry name" value="OS07G0578800 PROTEIN-RELATED"/>
    <property type="match status" value="1"/>
</dbReference>
<dbReference type="InterPro" id="IPR046960">
    <property type="entry name" value="PPR_At4g14850-like_plant"/>
</dbReference>
<dbReference type="Pfam" id="PF13041">
    <property type="entry name" value="PPR_2"/>
    <property type="match status" value="1"/>
</dbReference>
<dbReference type="Pfam" id="PF01535">
    <property type="entry name" value="PPR"/>
    <property type="match status" value="3"/>
</dbReference>
<dbReference type="GO" id="GO:0003723">
    <property type="term" value="F:RNA binding"/>
    <property type="evidence" value="ECO:0007669"/>
    <property type="project" value="InterPro"/>
</dbReference>
<protein>
    <submittedName>
        <fullName evidence="3">Pentatricopeptide repeat-containing protein At1g59720, mitochondrial</fullName>
    </submittedName>
</protein>
<feature type="non-terminal residue" evidence="3">
    <location>
        <position position="223"/>
    </location>
</feature>
<keyword evidence="1" id="KW-0677">Repeat</keyword>
<dbReference type="GO" id="GO:0009451">
    <property type="term" value="P:RNA modification"/>
    <property type="evidence" value="ECO:0007669"/>
    <property type="project" value="InterPro"/>
</dbReference>
<dbReference type="FunFam" id="1.25.40.10:FF:000158">
    <property type="entry name" value="pentatricopeptide repeat-containing protein At2g33680"/>
    <property type="match status" value="1"/>
</dbReference>
<evidence type="ECO:0000313" key="3">
    <source>
        <dbReference type="EMBL" id="JAT46464.1"/>
    </source>
</evidence>
<name>A0A1D1XVQ8_9ARAE</name>
<organism evidence="3">
    <name type="scientific">Anthurium amnicola</name>
    <dbReference type="NCBI Taxonomy" id="1678845"/>
    <lineage>
        <taxon>Eukaryota</taxon>
        <taxon>Viridiplantae</taxon>
        <taxon>Streptophyta</taxon>
        <taxon>Embryophyta</taxon>
        <taxon>Tracheophyta</taxon>
        <taxon>Spermatophyta</taxon>
        <taxon>Magnoliopsida</taxon>
        <taxon>Liliopsida</taxon>
        <taxon>Araceae</taxon>
        <taxon>Pothoideae</taxon>
        <taxon>Potheae</taxon>
        <taxon>Anthurium</taxon>
    </lineage>
</organism>
<gene>
    <name evidence="3" type="primary">PCMP-H51_3</name>
    <name evidence="3" type="ORF">g.45794</name>
</gene>
<feature type="non-terminal residue" evidence="3">
    <location>
        <position position="1"/>
    </location>
</feature>
<feature type="repeat" description="PPR" evidence="2">
    <location>
        <begin position="144"/>
        <end position="178"/>
    </location>
</feature>
<dbReference type="Gene3D" id="1.25.40.10">
    <property type="entry name" value="Tetratricopeptide repeat domain"/>
    <property type="match status" value="3"/>
</dbReference>
<feature type="repeat" description="PPR" evidence="2">
    <location>
        <begin position="113"/>
        <end position="143"/>
    </location>
</feature>
<dbReference type="InterPro" id="IPR002885">
    <property type="entry name" value="PPR_rpt"/>
</dbReference>
<dbReference type="NCBIfam" id="TIGR00756">
    <property type="entry name" value="PPR"/>
    <property type="match status" value="3"/>
</dbReference>
<sequence length="223" mass="24502">HAVKLGLASDVYVANSLVHFYATCGRLELACRVFDAIRHRSLVSWNVMMDGLVASGRYEDALELFRQTQSAFTPDTFTLQSLIGACEGLGTLSLGMWAHAFVLRRCGKDVAGDVLVNNSLLDMYAKCGSVRLARQLFERMPCRDEASWNTMILGFAMHGLVKESMEAFARMREVGTLKPNAITFVGILSACSHGGLVSEGRRYFGAMAGEFGVEPQVEHYGCM</sequence>
<evidence type="ECO:0000256" key="1">
    <source>
        <dbReference type="ARBA" id="ARBA00022737"/>
    </source>
</evidence>
<dbReference type="AlphaFoldDB" id="A0A1D1XVQ8"/>
<dbReference type="GO" id="GO:0099402">
    <property type="term" value="P:plant organ development"/>
    <property type="evidence" value="ECO:0007669"/>
    <property type="project" value="UniProtKB-ARBA"/>
</dbReference>
<dbReference type="EMBL" id="GDJX01021472">
    <property type="protein sequence ID" value="JAT46464.1"/>
    <property type="molecule type" value="Transcribed_RNA"/>
</dbReference>
<evidence type="ECO:0000256" key="2">
    <source>
        <dbReference type="PROSITE-ProRule" id="PRU00708"/>
    </source>
</evidence>
<feature type="repeat" description="PPR" evidence="2">
    <location>
        <begin position="41"/>
        <end position="71"/>
    </location>
</feature>
<dbReference type="PROSITE" id="PS51375">
    <property type="entry name" value="PPR"/>
    <property type="match status" value="3"/>
</dbReference>
<reference evidence="3" key="1">
    <citation type="submission" date="2015-07" db="EMBL/GenBank/DDBJ databases">
        <title>Transcriptome Assembly of Anthurium amnicola.</title>
        <authorList>
            <person name="Suzuki J."/>
        </authorList>
    </citation>
    <scope>NUCLEOTIDE SEQUENCE</scope>
</reference>
<proteinExistence type="predicted"/>
<dbReference type="FunFam" id="1.25.40.10:FF:000396">
    <property type="entry name" value="Pentatricopeptide repeat-containing protein At2g36730"/>
    <property type="match status" value="1"/>
</dbReference>
<accession>A0A1D1XVQ8</accession>